<gene>
    <name evidence="1" type="ORF">CRE_31263</name>
</gene>
<dbReference type="AlphaFoldDB" id="E3MLH9"/>
<evidence type="ECO:0000313" key="1">
    <source>
        <dbReference type="EMBL" id="EFP04672.1"/>
    </source>
</evidence>
<name>E3MLH9_CAERE</name>
<keyword evidence="2" id="KW-1185">Reference proteome</keyword>
<proteinExistence type="predicted"/>
<organism evidence="2">
    <name type="scientific">Caenorhabditis remanei</name>
    <name type="common">Caenorhabditis vulgaris</name>
    <dbReference type="NCBI Taxonomy" id="31234"/>
    <lineage>
        <taxon>Eukaryota</taxon>
        <taxon>Metazoa</taxon>
        <taxon>Ecdysozoa</taxon>
        <taxon>Nematoda</taxon>
        <taxon>Chromadorea</taxon>
        <taxon>Rhabditida</taxon>
        <taxon>Rhabditina</taxon>
        <taxon>Rhabditomorpha</taxon>
        <taxon>Rhabditoidea</taxon>
        <taxon>Rhabditidae</taxon>
        <taxon>Peloderinae</taxon>
        <taxon>Caenorhabditis</taxon>
    </lineage>
</organism>
<dbReference type="EMBL" id="DS268455">
    <property type="protein sequence ID" value="EFP04672.1"/>
    <property type="molecule type" value="Genomic_DNA"/>
</dbReference>
<protein>
    <submittedName>
        <fullName evidence="1">Uncharacterized protein</fullName>
    </submittedName>
</protein>
<accession>E3MLH9</accession>
<sequence length="86" mass="9763">MKLGCLLLLFLVILVAAIEARPADIAVFDIEPESTPYEEEPLLTGEETITVESVETSFSTFIMEHLQSVRSIMMMVFFLVIFWATF</sequence>
<dbReference type="Proteomes" id="UP000008281">
    <property type="component" value="Unassembled WGS sequence"/>
</dbReference>
<evidence type="ECO:0000313" key="2">
    <source>
        <dbReference type="Proteomes" id="UP000008281"/>
    </source>
</evidence>
<reference evidence="1" key="1">
    <citation type="submission" date="2007-07" db="EMBL/GenBank/DDBJ databases">
        <title>PCAP assembly of the Caenorhabditis remanei genome.</title>
        <authorList>
            <consortium name="The Caenorhabditis remanei Sequencing Consortium"/>
            <person name="Wilson R.K."/>
        </authorList>
    </citation>
    <scope>NUCLEOTIDE SEQUENCE [LARGE SCALE GENOMIC DNA]</scope>
    <source>
        <strain evidence="1">PB4641</strain>
    </source>
</reference>
<dbReference type="HOGENOM" id="CLU_2500054_0_0_1"/>